<evidence type="ECO:0000313" key="2">
    <source>
        <dbReference type="Proteomes" id="UP000077927"/>
    </source>
</evidence>
<dbReference type="AlphaFoldDB" id="A0AAC9BMB7"/>
<organism evidence="1 2">
    <name type="scientific">Ralstonia insidiosa</name>
    <dbReference type="NCBI Taxonomy" id="190721"/>
    <lineage>
        <taxon>Bacteria</taxon>
        <taxon>Pseudomonadati</taxon>
        <taxon>Pseudomonadota</taxon>
        <taxon>Betaproteobacteria</taxon>
        <taxon>Burkholderiales</taxon>
        <taxon>Burkholderiaceae</taxon>
        <taxon>Ralstonia</taxon>
    </lineage>
</organism>
<gene>
    <name evidence="1" type="ORF">ACS15_4919</name>
</gene>
<dbReference type="RefSeq" id="WP_021193670.1">
    <property type="nucleotide sequence ID" value="NZ_CP012606.1"/>
</dbReference>
<sequence length="92" mass="10662">MMTAAERRIYLTGALAARDYLRYTQEDLRVHRKLRPDTLRWELTYTSRHPPEYRAGFLDGICAFVSMVLEGCQINPDTWEVLAAIERAGESQ</sequence>
<protein>
    <submittedName>
        <fullName evidence="1">Uncharacterized protein</fullName>
    </submittedName>
</protein>
<dbReference type="KEGG" id="rin:ACS15_4919"/>
<dbReference type="EMBL" id="CP012606">
    <property type="protein sequence ID" value="ANH76665.1"/>
    <property type="molecule type" value="Genomic_DNA"/>
</dbReference>
<accession>A0AAC9BMB7</accession>
<reference evidence="1 2" key="1">
    <citation type="submission" date="2015-09" db="EMBL/GenBank/DDBJ databases">
        <authorList>
            <person name="Xu Y."/>
            <person name="Nagy A."/>
            <person name="Liu N.T."/>
            <person name="Nou X."/>
        </authorList>
    </citation>
    <scope>NUCLEOTIDE SEQUENCE [LARGE SCALE GENOMIC DNA]</scope>
    <source>
        <strain evidence="1 2">FC1138</strain>
    </source>
</reference>
<evidence type="ECO:0000313" key="1">
    <source>
        <dbReference type="EMBL" id="ANH76665.1"/>
    </source>
</evidence>
<proteinExistence type="predicted"/>
<dbReference type="Proteomes" id="UP000077927">
    <property type="component" value="Chromosome 2"/>
</dbReference>
<name>A0AAC9BMB7_9RALS</name>